<dbReference type="Proteomes" id="UP000229834">
    <property type="component" value="Unassembled WGS sequence"/>
</dbReference>
<evidence type="ECO:0000259" key="9">
    <source>
        <dbReference type="Pfam" id="PF10502"/>
    </source>
</evidence>
<name>A0A2H0K7A1_9BACT</name>
<comment type="catalytic activity">
    <reaction evidence="1 7">
        <text>Cleavage of hydrophobic, N-terminal signal or leader sequences from secreted and periplasmic proteins.</text>
        <dbReference type="EC" id="3.4.21.89"/>
    </reaction>
</comment>
<keyword evidence="7" id="KW-0812">Transmembrane</keyword>
<dbReference type="AlphaFoldDB" id="A0A2H0K7A1"/>
<evidence type="ECO:0000256" key="6">
    <source>
        <dbReference type="PIRSR" id="PIRSR600223-1"/>
    </source>
</evidence>
<sequence>MTQEESQNGGNNAPSLQPNEKSKKGGFLKELLRVFLWTIVIVIPFRLYIAQPFVVNGASMDPTFKNGQYLIVDQISYRFETPERGSVIIFKFPKDPSKFFIKRVIGLPNEMVEIKNGQVTIRNSEQPEGFVLDEPYIKFEKKDDFSTTLDNDSYFVMGDNRLGSSDSRVWGPVSTDLIVGRPLLRLFPLSTLSVFPGYGK</sequence>
<dbReference type="InterPro" id="IPR036286">
    <property type="entry name" value="LexA/Signal_pep-like_sf"/>
</dbReference>
<dbReference type="InterPro" id="IPR000223">
    <property type="entry name" value="Pept_S26A_signal_pept_1"/>
</dbReference>
<gene>
    <name evidence="10" type="primary">lepB</name>
    <name evidence="10" type="ORF">COV95_00470</name>
</gene>
<evidence type="ECO:0000256" key="4">
    <source>
        <dbReference type="ARBA" id="ARBA00022670"/>
    </source>
</evidence>
<dbReference type="CDD" id="cd06530">
    <property type="entry name" value="S26_SPase_I"/>
    <property type="match status" value="1"/>
</dbReference>
<protein>
    <recommendedName>
        <fullName evidence="3 7">Signal peptidase I</fullName>
        <ecNumber evidence="3 7">3.4.21.89</ecNumber>
    </recommendedName>
</protein>
<dbReference type="SUPFAM" id="SSF51306">
    <property type="entry name" value="LexA/Signal peptidase"/>
    <property type="match status" value="1"/>
</dbReference>
<keyword evidence="7" id="KW-0472">Membrane</keyword>
<evidence type="ECO:0000256" key="7">
    <source>
        <dbReference type="RuleBase" id="RU362042"/>
    </source>
</evidence>
<feature type="active site" evidence="6">
    <location>
        <position position="59"/>
    </location>
</feature>
<evidence type="ECO:0000313" key="11">
    <source>
        <dbReference type="Proteomes" id="UP000229834"/>
    </source>
</evidence>
<dbReference type="InterPro" id="IPR019758">
    <property type="entry name" value="Pept_S26A_signal_pept_1_CS"/>
</dbReference>
<organism evidence="10 11">
    <name type="scientific">Candidatus Zambryskibacteria bacterium CG11_big_fil_rev_8_21_14_0_20_40_24</name>
    <dbReference type="NCBI Taxonomy" id="1975116"/>
    <lineage>
        <taxon>Bacteria</taxon>
        <taxon>Candidatus Zambryskiibacteriota</taxon>
    </lineage>
</organism>
<dbReference type="EMBL" id="PCVC01000013">
    <property type="protein sequence ID" value="PIQ67121.1"/>
    <property type="molecule type" value="Genomic_DNA"/>
</dbReference>
<comment type="similarity">
    <text evidence="2 7">Belongs to the peptidase S26 family.</text>
</comment>
<keyword evidence="7" id="KW-1133">Transmembrane helix</keyword>
<dbReference type="GO" id="GO:0016020">
    <property type="term" value="C:membrane"/>
    <property type="evidence" value="ECO:0007669"/>
    <property type="project" value="UniProtKB-SubCell"/>
</dbReference>
<evidence type="ECO:0000256" key="8">
    <source>
        <dbReference type="SAM" id="MobiDB-lite"/>
    </source>
</evidence>
<dbReference type="InterPro" id="IPR019756">
    <property type="entry name" value="Pept_S26A_signal_pept_1_Ser-AS"/>
</dbReference>
<dbReference type="PANTHER" id="PTHR43390">
    <property type="entry name" value="SIGNAL PEPTIDASE I"/>
    <property type="match status" value="1"/>
</dbReference>
<keyword evidence="4 7" id="KW-0645">Protease</keyword>
<feature type="region of interest" description="Disordered" evidence="8">
    <location>
        <begin position="1"/>
        <end position="21"/>
    </location>
</feature>
<comment type="caution">
    <text evidence="10">The sequence shown here is derived from an EMBL/GenBank/DDBJ whole genome shotgun (WGS) entry which is preliminary data.</text>
</comment>
<evidence type="ECO:0000256" key="3">
    <source>
        <dbReference type="ARBA" id="ARBA00013208"/>
    </source>
</evidence>
<reference evidence="10 11" key="1">
    <citation type="submission" date="2017-09" db="EMBL/GenBank/DDBJ databases">
        <title>Depth-based differentiation of microbial function through sediment-hosted aquifers and enrichment of novel symbionts in the deep terrestrial subsurface.</title>
        <authorList>
            <person name="Probst A.J."/>
            <person name="Ladd B."/>
            <person name="Jarett J.K."/>
            <person name="Geller-Mcgrath D.E."/>
            <person name="Sieber C.M."/>
            <person name="Emerson J.B."/>
            <person name="Anantharaman K."/>
            <person name="Thomas B.C."/>
            <person name="Malmstrom R."/>
            <person name="Stieglmeier M."/>
            <person name="Klingl A."/>
            <person name="Woyke T."/>
            <person name="Ryan C.M."/>
            <person name="Banfield J.F."/>
        </authorList>
    </citation>
    <scope>NUCLEOTIDE SEQUENCE [LARGE SCALE GENOMIC DNA]</scope>
    <source>
        <strain evidence="10">CG11_big_fil_rev_8_21_14_0_20_40_24</strain>
    </source>
</reference>
<dbReference type="Pfam" id="PF10502">
    <property type="entry name" value="Peptidase_S26"/>
    <property type="match status" value="1"/>
</dbReference>
<accession>A0A2H0K7A1</accession>
<feature type="transmembrane region" description="Helical" evidence="7">
    <location>
        <begin position="31"/>
        <end position="49"/>
    </location>
</feature>
<dbReference type="GO" id="GO:0009003">
    <property type="term" value="F:signal peptidase activity"/>
    <property type="evidence" value="ECO:0007669"/>
    <property type="project" value="UniProtKB-EC"/>
</dbReference>
<dbReference type="PROSITE" id="PS00501">
    <property type="entry name" value="SPASE_I_1"/>
    <property type="match status" value="1"/>
</dbReference>
<dbReference type="Gene3D" id="2.10.109.10">
    <property type="entry name" value="Umud Fragment, subunit A"/>
    <property type="match status" value="1"/>
</dbReference>
<dbReference type="GO" id="GO:0006465">
    <property type="term" value="P:signal peptide processing"/>
    <property type="evidence" value="ECO:0007669"/>
    <property type="project" value="InterPro"/>
</dbReference>
<proteinExistence type="inferred from homology"/>
<evidence type="ECO:0000256" key="2">
    <source>
        <dbReference type="ARBA" id="ARBA00009370"/>
    </source>
</evidence>
<dbReference type="PANTHER" id="PTHR43390:SF1">
    <property type="entry name" value="CHLOROPLAST PROCESSING PEPTIDASE"/>
    <property type="match status" value="1"/>
</dbReference>
<feature type="compositionally biased region" description="Polar residues" evidence="8">
    <location>
        <begin position="1"/>
        <end position="19"/>
    </location>
</feature>
<feature type="active site" evidence="6">
    <location>
        <position position="102"/>
    </location>
</feature>
<comment type="subcellular location">
    <subcellularLocation>
        <location evidence="7">Membrane</location>
        <topology evidence="7">Single-pass type II membrane protein</topology>
    </subcellularLocation>
</comment>
<feature type="domain" description="Peptidase S26" evidence="9">
    <location>
        <begin position="29"/>
        <end position="185"/>
    </location>
</feature>
<dbReference type="PRINTS" id="PR00727">
    <property type="entry name" value="LEADERPTASE"/>
</dbReference>
<evidence type="ECO:0000313" key="10">
    <source>
        <dbReference type="EMBL" id="PIQ67121.1"/>
    </source>
</evidence>
<evidence type="ECO:0000256" key="1">
    <source>
        <dbReference type="ARBA" id="ARBA00000677"/>
    </source>
</evidence>
<keyword evidence="5 7" id="KW-0378">Hydrolase</keyword>
<evidence type="ECO:0000256" key="5">
    <source>
        <dbReference type="ARBA" id="ARBA00022801"/>
    </source>
</evidence>
<dbReference type="InterPro" id="IPR019533">
    <property type="entry name" value="Peptidase_S26"/>
</dbReference>
<dbReference type="GO" id="GO:0004252">
    <property type="term" value="F:serine-type endopeptidase activity"/>
    <property type="evidence" value="ECO:0007669"/>
    <property type="project" value="InterPro"/>
</dbReference>
<dbReference type="PROSITE" id="PS00761">
    <property type="entry name" value="SPASE_I_3"/>
    <property type="match status" value="1"/>
</dbReference>
<dbReference type="EC" id="3.4.21.89" evidence="3 7"/>
<dbReference type="NCBIfam" id="TIGR02227">
    <property type="entry name" value="sigpep_I_bact"/>
    <property type="match status" value="1"/>
</dbReference>